<dbReference type="EMBL" id="CAADFL010000040">
    <property type="protein sequence ID" value="VFK07444.1"/>
    <property type="molecule type" value="Genomic_DNA"/>
</dbReference>
<proteinExistence type="predicted"/>
<organism evidence="2">
    <name type="scientific">Candidatus Kentrum sp. FM</name>
    <dbReference type="NCBI Taxonomy" id="2126340"/>
    <lineage>
        <taxon>Bacteria</taxon>
        <taxon>Pseudomonadati</taxon>
        <taxon>Pseudomonadota</taxon>
        <taxon>Gammaproteobacteria</taxon>
        <taxon>Candidatus Kentrum</taxon>
    </lineage>
</organism>
<evidence type="ECO:0000313" key="3">
    <source>
        <dbReference type="EMBL" id="VFK07444.1"/>
    </source>
</evidence>
<name>A0A450S2T3_9GAMM</name>
<gene>
    <name evidence="1" type="ORF">BECKFM1743A_GA0114220_1002921</name>
    <name evidence="3" type="ORF">BECKFM1743B_GA0114221_1004021</name>
    <name evidence="2" type="ORF">BECKFM1743C_GA0114222_1003221</name>
</gene>
<sequence length="84" mass="9837">MRSTRRYEPGQGLAAKNLPDKQMKLEARGIGRWHYFKEVRADYFEQISSEVKAPHKSIEYRGAPTQKRAQERVLRTAMFFDYGG</sequence>
<accession>A0A450S2T3</accession>
<reference evidence="2" key="1">
    <citation type="submission" date="2019-02" db="EMBL/GenBank/DDBJ databases">
        <authorList>
            <person name="Gruber-Vodicka R. H."/>
            <person name="Seah K. B. B."/>
        </authorList>
    </citation>
    <scope>NUCLEOTIDE SEQUENCE</scope>
    <source>
        <strain evidence="1">BECK_BZ163</strain>
        <strain evidence="3">BECK_BZ164</strain>
        <strain evidence="2">BECK_BZ165</strain>
    </source>
</reference>
<dbReference type="EMBL" id="CAADFA010000032">
    <property type="protein sequence ID" value="VFJ45987.1"/>
    <property type="molecule type" value="Genomic_DNA"/>
</dbReference>
<evidence type="ECO:0000313" key="1">
    <source>
        <dbReference type="EMBL" id="VFJ45812.1"/>
    </source>
</evidence>
<dbReference type="EMBL" id="CAADEZ010000029">
    <property type="protein sequence ID" value="VFJ45812.1"/>
    <property type="molecule type" value="Genomic_DNA"/>
</dbReference>
<protein>
    <submittedName>
        <fullName evidence="2">Uncharacterized protein</fullName>
    </submittedName>
</protein>
<evidence type="ECO:0000313" key="2">
    <source>
        <dbReference type="EMBL" id="VFJ45987.1"/>
    </source>
</evidence>
<dbReference type="AlphaFoldDB" id="A0A450S2T3"/>